<evidence type="ECO:0000256" key="4">
    <source>
        <dbReference type="ARBA" id="ARBA00022989"/>
    </source>
</evidence>
<keyword evidence="5 6" id="KW-0472">Membrane</keyword>
<evidence type="ECO:0000256" key="5">
    <source>
        <dbReference type="ARBA" id="ARBA00023136"/>
    </source>
</evidence>
<keyword evidence="3 6" id="KW-0812">Transmembrane</keyword>
<feature type="transmembrane region" description="Helical" evidence="6">
    <location>
        <begin position="50"/>
        <end position="72"/>
    </location>
</feature>
<feature type="transmembrane region" description="Helical" evidence="6">
    <location>
        <begin position="269"/>
        <end position="287"/>
    </location>
</feature>
<dbReference type="InterPro" id="IPR022791">
    <property type="entry name" value="L-PG_synthase/AglD"/>
</dbReference>
<feature type="transmembrane region" description="Helical" evidence="6">
    <location>
        <begin position="238"/>
        <end position="257"/>
    </location>
</feature>
<dbReference type="GO" id="GO:0005886">
    <property type="term" value="C:plasma membrane"/>
    <property type="evidence" value="ECO:0007669"/>
    <property type="project" value="UniProtKB-SubCell"/>
</dbReference>
<dbReference type="GO" id="GO:0046677">
    <property type="term" value="P:response to antibiotic"/>
    <property type="evidence" value="ECO:0007669"/>
    <property type="project" value="UniProtKB-KW"/>
</dbReference>
<reference evidence="7 8" key="1">
    <citation type="submission" date="2019-08" db="EMBL/GenBank/DDBJ databases">
        <title>In-depth cultivation of the pig gut microbiome towards novel bacterial diversity and tailored functional studies.</title>
        <authorList>
            <person name="Wylensek D."/>
            <person name="Hitch T.C.A."/>
            <person name="Clavel T."/>
        </authorList>
    </citation>
    <scope>NUCLEOTIDE SEQUENCE [LARGE SCALE GENOMIC DNA]</scope>
    <source>
        <strain evidence="7 8">WCA-389-WT-23D1</strain>
    </source>
</reference>
<comment type="function">
    <text evidence="6">Catalyzes the transfer of a lysyl group from L-lysyl-tRNA(Lys) to membrane-bound phosphatidylglycerol (PG), which produces lysylphosphatidylglycerol (LPG), a major component of the bacterial membrane with a positive net charge. LPG synthesis contributes to bacterial virulence as it is involved in the resistance mechanism against cationic antimicrobial peptides (CAMP) produces by the host's immune system (defensins, cathelicidins) and by the competing microorganisms.</text>
</comment>
<comment type="catalytic activity">
    <reaction evidence="6">
        <text>L-lysyl-tRNA(Lys) + a 1,2-diacyl-sn-glycero-3-phospho-(1'-sn-glycerol) = a 1,2-diacyl-sn-glycero-3-phospho-1'-(3'-O-L-lysyl)-sn-glycerol + tRNA(Lys)</text>
        <dbReference type="Rhea" id="RHEA:10668"/>
        <dbReference type="Rhea" id="RHEA-COMP:9696"/>
        <dbReference type="Rhea" id="RHEA-COMP:9697"/>
        <dbReference type="ChEBI" id="CHEBI:64716"/>
        <dbReference type="ChEBI" id="CHEBI:75792"/>
        <dbReference type="ChEBI" id="CHEBI:78442"/>
        <dbReference type="ChEBI" id="CHEBI:78529"/>
        <dbReference type="EC" id="2.3.2.3"/>
    </reaction>
</comment>
<dbReference type="PANTHER" id="PTHR37693:SF1">
    <property type="entry name" value="INTEGRAL MEMBRANE PROTEIN"/>
    <property type="match status" value="1"/>
</dbReference>
<dbReference type="PANTHER" id="PTHR37693">
    <property type="entry name" value="PHOSPHATIDYLGLYCEROL LYSYLTRANSFERASE"/>
    <property type="match status" value="1"/>
</dbReference>
<evidence type="ECO:0000256" key="2">
    <source>
        <dbReference type="ARBA" id="ARBA00022475"/>
    </source>
</evidence>
<evidence type="ECO:0000256" key="3">
    <source>
        <dbReference type="ARBA" id="ARBA00022692"/>
    </source>
</evidence>
<keyword evidence="4 6" id="KW-1133">Transmembrane helix</keyword>
<keyword evidence="2" id="KW-1003">Cell membrane</keyword>
<dbReference type="RefSeq" id="WP_154470456.1">
    <property type="nucleotide sequence ID" value="NZ_DBEWUL010000183.1"/>
</dbReference>
<keyword evidence="8" id="KW-1185">Reference proteome</keyword>
<dbReference type="GO" id="GO:0006629">
    <property type="term" value="P:lipid metabolic process"/>
    <property type="evidence" value="ECO:0007669"/>
    <property type="project" value="UniProtKB-KW"/>
</dbReference>
<evidence type="ECO:0000313" key="7">
    <source>
        <dbReference type="EMBL" id="MSS35027.1"/>
    </source>
</evidence>
<proteinExistence type="inferred from homology"/>
<comment type="subcellular location">
    <subcellularLocation>
        <location evidence="1 6">Cell membrane</location>
        <topology evidence="1 6">Multi-pass membrane protein</topology>
    </subcellularLocation>
</comment>
<dbReference type="EMBL" id="VUMD01000001">
    <property type="protein sequence ID" value="MSS35027.1"/>
    <property type="molecule type" value="Genomic_DNA"/>
</dbReference>
<dbReference type="EC" id="2.3.2.3" evidence="6"/>
<feature type="transmembrane region" description="Helical" evidence="6">
    <location>
        <begin position="12"/>
        <end position="30"/>
    </location>
</feature>
<dbReference type="GO" id="GO:0050071">
    <property type="term" value="F:phosphatidylglycerol lysyltransferase activity"/>
    <property type="evidence" value="ECO:0007669"/>
    <property type="project" value="UniProtKB-EC"/>
</dbReference>
<sequence length="354" mass="38752">MKRKRMKRREMLIGLCGIILLSWVTFHVLFKNHSIEALKEALQRSELWLLLPGLGCMLLFVNCEAANIRMLMRTFSRSVPYRRSLSYAFAGFYFSAITPSATGGQPMQLYYMTRDGLGFAQSSFTLLAVTAVYQMTILIYGSIAALLNLSLCMSQGKLMQCLLLMGILVNGCCSGLILLTILNSLLAKRLIRALIGFLCKIKLMRNKRKAERKLEEIINEYSRGGAYLRKYPLVIARMFLYTTIQLSGLYLVPYFAGLALGLDVCPGRFLALQAILSLAVTAVPLPGSVGASEGAFMALYGPALGAGLSFSVLVLGRGISFYGMLAVSGVITAALQFRGKPGLPTGQPPHSVLE</sequence>
<feature type="transmembrane region" description="Helical" evidence="6">
    <location>
        <begin position="124"/>
        <end position="149"/>
    </location>
</feature>
<name>A0A7X2NHJ0_9CLOT</name>
<gene>
    <name evidence="6" type="primary">mprF</name>
    <name evidence="7" type="ORF">FYJ39_00130</name>
</gene>
<evidence type="ECO:0000256" key="6">
    <source>
        <dbReference type="RuleBase" id="RU363042"/>
    </source>
</evidence>
<evidence type="ECO:0000313" key="8">
    <source>
        <dbReference type="Proteomes" id="UP000429958"/>
    </source>
</evidence>
<comment type="caution">
    <text evidence="7">The sequence shown here is derived from an EMBL/GenBank/DDBJ whole genome shotgun (WGS) entry which is preliminary data.</text>
</comment>
<organism evidence="7 8">
    <name type="scientific">Clostridium porci</name>
    <dbReference type="NCBI Taxonomy" id="2605778"/>
    <lineage>
        <taxon>Bacteria</taxon>
        <taxon>Bacillati</taxon>
        <taxon>Bacillota</taxon>
        <taxon>Clostridia</taxon>
        <taxon>Eubacteriales</taxon>
        <taxon>Clostridiaceae</taxon>
        <taxon>Clostridium</taxon>
    </lineage>
</organism>
<keyword evidence="6" id="KW-0443">Lipid metabolism</keyword>
<feature type="transmembrane region" description="Helical" evidence="6">
    <location>
        <begin position="161"/>
        <end position="180"/>
    </location>
</feature>
<comment type="similarity">
    <text evidence="6">Belongs to the LPG synthase family.</text>
</comment>
<protein>
    <recommendedName>
        <fullName evidence="6">Phosphatidylglycerol lysyltransferase</fullName>
        <ecNumber evidence="6">2.3.2.3</ecNumber>
    </recommendedName>
    <alternativeName>
        <fullName evidence="6">Lysylphosphatidylglycerol synthase</fullName>
    </alternativeName>
</protein>
<dbReference type="Pfam" id="PF03706">
    <property type="entry name" value="LPG_synthase_TM"/>
    <property type="match status" value="1"/>
</dbReference>
<evidence type="ECO:0000256" key="1">
    <source>
        <dbReference type="ARBA" id="ARBA00004651"/>
    </source>
</evidence>
<dbReference type="Proteomes" id="UP000429958">
    <property type="component" value="Unassembled WGS sequence"/>
</dbReference>
<keyword evidence="6" id="KW-0808">Transferase</keyword>
<feature type="transmembrane region" description="Helical" evidence="6">
    <location>
        <begin position="84"/>
        <end position="104"/>
    </location>
</feature>
<keyword evidence="6" id="KW-0046">Antibiotic resistance</keyword>
<accession>A0A7X2NHJ0</accession>
<dbReference type="AlphaFoldDB" id="A0A7X2NHJ0"/>
<dbReference type="NCBIfam" id="TIGR00374">
    <property type="entry name" value="flippase-like domain"/>
    <property type="match status" value="1"/>
</dbReference>